<dbReference type="RefSeq" id="WP_131553885.1">
    <property type="nucleotide sequence ID" value="NZ_SJSK01000003.1"/>
</dbReference>
<dbReference type="GO" id="GO:0005886">
    <property type="term" value="C:plasma membrane"/>
    <property type="evidence" value="ECO:0007669"/>
    <property type="project" value="UniProtKB-SubCell"/>
</dbReference>
<reference evidence="8 9" key="1">
    <citation type="submission" date="2019-02" db="EMBL/GenBank/DDBJ databases">
        <title>Pedobacter sp. RP-1-13 sp. nov., isolated from Arctic soil.</title>
        <authorList>
            <person name="Dahal R.H."/>
        </authorList>
    </citation>
    <scope>NUCLEOTIDE SEQUENCE [LARGE SCALE GENOMIC DNA]</scope>
    <source>
        <strain evidence="8 9">RP-1-13</strain>
    </source>
</reference>
<dbReference type="Pfam" id="PF13396">
    <property type="entry name" value="PLDc_N"/>
    <property type="match status" value="1"/>
</dbReference>
<feature type="domain" description="Cardiolipin synthase N-terminal" evidence="7">
    <location>
        <begin position="14"/>
        <end position="60"/>
    </location>
</feature>
<evidence type="ECO:0000259" key="7">
    <source>
        <dbReference type="Pfam" id="PF13396"/>
    </source>
</evidence>
<dbReference type="EMBL" id="SJSK01000003">
    <property type="protein sequence ID" value="TCC90486.1"/>
    <property type="molecule type" value="Genomic_DNA"/>
</dbReference>
<dbReference type="AlphaFoldDB" id="A0A4V2MII7"/>
<evidence type="ECO:0000256" key="6">
    <source>
        <dbReference type="SAM" id="Phobius"/>
    </source>
</evidence>
<evidence type="ECO:0000256" key="1">
    <source>
        <dbReference type="ARBA" id="ARBA00004651"/>
    </source>
</evidence>
<protein>
    <recommendedName>
        <fullName evidence="7">Cardiolipin synthase N-terminal domain-containing protein</fullName>
    </recommendedName>
</protein>
<feature type="transmembrane region" description="Helical" evidence="6">
    <location>
        <begin position="39"/>
        <end position="58"/>
    </location>
</feature>
<sequence length="66" mass="7695">MNVAIIFIYILVGLWLISIIWTVKDIAKHPHRKKVKKLIWTNIVVIFPFGGLIIYYLMGRKNLAEA</sequence>
<evidence type="ECO:0000256" key="5">
    <source>
        <dbReference type="ARBA" id="ARBA00023136"/>
    </source>
</evidence>
<keyword evidence="3 6" id="KW-0812">Transmembrane</keyword>
<evidence type="ECO:0000256" key="4">
    <source>
        <dbReference type="ARBA" id="ARBA00022989"/>
    </source>
</evidence>
<dbReference type="InterPro" id="IPR027379">
    <property type="entry name" value="CLS_N"/>
</dbReference>
<organism evidence="8 9">
    <name type="scientific">Pedobacter frigiditerrae</name>
    <dbReference type="NCBI Taxonomy" id="2530452"/>
    <lineage>
        <taxon>Bacteria</taxon>
        <taxon>Pseudomonadati</taxon>
        <taxon>Bacteroidota</taxon>
        <taxon>Sphingobacteriia</taxon>
        <taxon>Sphingobacteriales</taxon>
        <taxon>Sphingobacteriaceae</taxon>
        <taxon>Pedobacter</taxon>
    </lineage>
</organism>
<comment type="subcellular location">
    <subcellularLocation>
        <location evidence="1">Cell membrane</location>
        <topology evidence="1">Multi-pass membrane protein</topology>
    </subcellularLocation>
</comment>
<dbReference type="OrthoDB" id="1123412at2"/>
<gene>
    <name evidence="8" type="ORF">EZ428_14530</name>
</gene>
<keyword evidence="5 6" id="KW-0472">Membrane</keyword>
<keyword evidence="4 6" id="KW-1133">Transmembrane helix</keyword>
<comment type="caution">
    <text evidence="8">The sequence shown here is derived from an EMBL/GenBank/DDBJ whole genome shotgun (WGS) entry which is preliminary data.</text>
</comment>
<evidence type="ECO:0000313" key="8">
    <source>
        <dbReference type="EMBL" id="TCC90486.1"/>
    </source>
</evidence>
<evidence type="ECO:0000256" key="3">
    <source>
        <dbReference type="ARBA" id="ARBA00022692"/>
    </source>
</evidence>
<keyword evidence="9" id="KW-1185">Reference proteome</keyword>
<evidence type="ECO:0000256" key="2">
    <source>
        <dbReference type="ARBA" id="ARBA00022475"/>
    </source>
</evidence>
<name>A0A4V2MII7_9SPHI</name>
<feature type="transmembrane region" description="Helical" evidence="6">
    <location>
        <begin position="6"/>
        <end position="27"/>
    </location>
</feature>
<accession>A0A4V2MII7</accession>
<evidence type="ECO:0000313" key="9">
    <source>
        <dbReference type="Proteomes" id="UP000292884"/>
    </source>
</evidence>
<keyword evidence="2" id="KW-1003">Cell membrane</keyword>
<dbReference type="Proteomes" id="UP000292884">
    <property type="component" value="Unassembled WGS sequence"/>
</dbReference>
<proteinExistence type="predicted"/>